<organism evidence="11 12">
    <name type="scientific">Diploscapter pachys</name>
    <dbReference type="NCBI Taxonomy" id="2018661"/>
    <lineage>
        <taxon>Eukaryota</taxon>
        <taxon>Metazoa</taxon>
        <taxon>Ecdysozoa</taxon>
        <taxon>Nematoda</taxon>
        <taxon>Chromadorea</taxon>
        <taxon>Rhabditida</taxon>
        <taxon>Rhabditina</taxon>
        <taxon>Rhabditomorpha</taxon>
        <taxon>Rhabditoidea</taxon>
        <taxon>Rhabditidae</taxon>
        <taxon>Diploscapter</taxon>
    </lineage>
</organism>
<evidence type="ECO:0000256" key="9">
    <source>
        <dbReference type="SAM" id="SignalP"/>
    </source>
</evidence>
<feature type="domain" description="Ig-like" evidence="10">
    <location>
        <begin position="141"/>
        <end position="231"/>
    </location>
</feature>
<evidence type="ECO:0000256" key="2">
    <source>
        <dbReference type="ARBA" id="ARBA00022737"/>
    </source>
</evidence>
<dbReference type="InterPro" id="IPR003599">
    <property type="entry name" value="Ig_sub"/>
</dbReference>
<feature type="transmembrane region" description="Helical" evidence="8">
    <location>
        <begin position="943"/>
        <end position="965"/>
    </location>
</feature>
<dbReference type="CDD" id="cd00096">
    <property type="entry name" value="Ig"/>
    <property type="match status" value="4"/>
</dbReference>
<dbReference type="SUPFAM" id="SSF49265">
    <property type="entry name" value="Fibronectin type III"/>
    <property type="match status" value="1"/>
</dbReference>
<dbReference type="InterPro" id="IPR003598">
    <property type="entry name" value="Ig_sub2"/>
</dbReference>
<dbReference type="AlphaFoldDB" id="A0A2A2LV14"/>
<dbReference type="Gene3D" id="2.60.40.10">
    <property type="entry name" value="Immunoglobulins"/>
    <property type="match status" value="8"/>
</dbReference>
<gene>
    <name evidence="11" type="ORF">WR25_14886</name>
</gene>
<evidence type="ECO:0000313" key="11">
    <source>
        <dbReference type="EMBL" id="PAV90074.1"/>
    </source>
</evidence>
<feature type="domain" description="Ig-like" evidence="10">
    <location>
        <begin position="245"/>
        <end position="412"/>
    </location>
</feature>
<evidence type="ECO:0000256" key="5">
    <source>
        <dbReference type="ARBA" id="ARBA00023180"/>
    </source>
</evidence>
<evidence type="ECO:0000256" key="1">
    <source>
        <dbReference type="ARBA" id="ARBA00004479"/>
    </source>
</evidence>
<keyword evidence="4" id="KW-1015">Disulfide bond</keyword>
<dbReference type="Pfam" id="PF07679">
    <property type="entry name" value="I-set"/>
    <property type="match status" value="1"/>
</dbReference>
<feature type="domain" description="Ig-like" evidence="10">
    <location>
        <begin position="23"/>
        <end position="133"/>
    </location>
</feature>
<dbReference type="InterPro" id="IPR056069">
    <property type="entry name" value="DUF7652"/>
</dbReference>
<dbReference type="PANTHER" id="PTHR11640">
    <property type="entry name" value="NEPHRIN"/>
    <property type="match status" value="1"/>
</dbReference>
<dbReference type="Proteomes" id="UP000218231">
    <property type="component" value="Unassembled WGS sequence"/>
</dbReference>
<evidence type="ECO:0000256" key="4">
    <source>
        <dbReference type="ARBA" id="ARBA00023157"/>
    </source>
</evidence>
<keyword evidence="3 8" id="KW-0472">Membrane</keyword>
<feature type="compositionally biased region" description="Polar residues" evidence="7">
    <location>
        <begin position="1008"/>
        <end position="1021"/>
    </location>
</feature>
<dbReference type="GO" id="GO:0005911">
    <property type="term" value="C:cell-cell junction"/>
    <property type="evidence" value="ECO:0007669"/>
    <property type="project" value="TreeGrafter"/>
</dbReference>
<comment type="subcellular location">
    <subcellularLocation>
        <location evidence="1">Membrane</location>
        <topology evidence="1">Single-pass type I membrane protein</topology>
    </subcellularLocation>
</comment>
<keyword evidence="5" id="KW-0325">Glycoprotein</keyword>
<evidence type="ECO:0000313" key="12">
    <source>
        <dbReference type="Proteomes" id="UP000218231"/>
    </source>
</evidence>
<evidence type="ECO:0000256" key="3">
    <source>
        <dbReference type="ARBA" id="ARBA00023136"/>
    </source>
</evidence>
<dbReference type="Pfam" id="PF24665">
    <property type="entry name" value="DUF7652"/>
    <property type="match status" value="1"/>
</dbReference>
<dbReference type="InterPro" id="IPR036179">
    <property type="entry name" value="Ig-like_dom_sf"/>
</dbReference>
<feature type="region of interest" description="Disordered" evidence="7">
    <location>
        <begin position="1008"/>
        <end position="1036"/>
    </location>
</feature>
<dbReference type="InterPro" id="IPR013162">
    <property type="entry name" value="CD80_C2-set"/>
</dbReference>
<dbReference type="STRING" id="2018661.A0A2A2LV14"/>
<dbReference type="SUPFAM" id="SSF48726">
    <property type="entry name" value="Immunoglobulin"/>
    <property type="match status" value="6"/>
</dbReference>
<evidence type="ECO:0000256" key="8">
    <source>
        <dbReference type="SAM" id="Phobius"/>
    </source>
</evidence>
<protein>
    <recommendedName>
        <fullName evidence="10">Ig-like domain-containing protein</fullName>
    </recommendedName>
</protein>
<comment type="caution">
    <text evidence="11">The sequence shown here is derived from an EMBL/GenBank/DDBJ whole genome shotgun (WGS) entry which is preliminary data.</text>
</comment>
<dbReference type="InterPro" id="IPR036116">
    <property type="entry name" value="FN3_sf"/>
</dbReference>
<evidence type="ECO:0000256" key="6">
    <source>
        <dbReference type="ARBA" id="ARBA00023319"/>
    </source>
</evidence>
<name>A0A2A2LV14_9BILA</name>
<feature type="chain" id="PRO_5013217361" description="Ig-like domain-containing protein" evidence="9">
    <location>
        <begin position="19"/>
        <end position="1091"/>
    </location>
</feature>
<dbReference type="InterPro" id="IPR013098">
    <property type="entry name" value="Ig_I-set"/>
</dbReference>
<feature type="region of interest" description="Disordered" evidence="7">
    <location>
        <begin position="1058"/>
        <end position="1079"/>
    </location>
</feature>
<feature type="signal peptide" evidence="9">
    <location>
        <begin position="1"/>
        <end position="18"/>
    </location>
</feature>
<proteinExistence type="predicted"/>
<dbReference type="PROSITE" id="PS50835">
    <property type="entry name" value="IG_LIKE"/>
    <property type="match status" value="6"/>
</dbReference>
<feature type="domain" description="Ig-like" evidence="10">
    <location>
        <begin position="629"/>
        <end position="725"/>
    </location>
</feature>
<dbReference type="InterPro" id="IPR007110">
    <property type="entry name" value="Ig-like_dom"/>
</dbReference>
<dbReference type="EMBL" id="LIAE01006406">
    <property type="protein sequence ID" value="PAV90074.1"/>
    <property type="molecule type" value="Genomic_DNA"/>
</dbReference>
<dbReference type="SMART" id="SM00408">
    <property type="entry name" value="IGc2"/>
    <property type="match status" value="5"/>
</dbReference>
<dbReference type="GO" id="GO:0098609">
    <property type="term" value="P:cell-cell adhesion"/>
    <property type="evidence" value="ECO:0007669"/>
    <property type="project" value="TreeGrafter"/>
</dbReference>
<dbReference type="PANTHER" id="PTHR11640:SF134">
    <property type="entry name" value="ECHINOID, ISOFORM A-RELATED"/>
    <property type="match status" value="1"/>
</dbReference>
<dbReference type="GO" id="GO:0005886">
    <property type="term" value="C:plasma membrane"/>
    <property type="evidence" value="ECO:0007669"/>
    <property type="project" value="TreeGrafter"/>
</dbReference>
<keyword evidence="8" id="KW-0812">Transmembrane</keyword>
<feature type="domain" description="Ig-like" evidence="10">
    <location>
        <begin position="512"/>
        <end position="619"/>
    </location>
</feature>
<dbReference type="SMART" id="SM00409">
    <property type="entry name" value="IG"/>
    <property type="match status" value="7"/>
</dbReference>
<feature type="compositionally biased region" description="Basic and acidic residues" evidence="7">
    <location>
        <begin position="1067"/>
        <end position="1078"/>
    </location>
</feature>
<keyword evidence="2" id="KW-0677">Repeat</keyword>
<dbReference type="Pfam" id="PF13927">
    <property type="entry name" value="Ig_3"/>
    <property type="match status" value="3"/>
</dbReference>
<keyword evidence="8" id="KW-1133">Transmembrane helix</keyword>
<feature type="domain" description="Ig-like" evidence="10">
    <location>
        <begin position="421"/>
        <end position="508"/>
    </location>
</feature>
<keyword evidence="9" id="KW-0732">Signal</keyword>
<evidence type="ECO:0000259" key="10">
    <source>
        <dbReference type="PROSITE" id="PS50835"/>
    </source>
</evidence>
<evidence type="ECO:0000256" key="7">
    <source>
        <dbReference type="SAM" id="MobiDB-lite"/>
    </source>
</evidence>
<accession>A0A2A2LV14</accession>
<reference evidence="11 12" key="1">
    <citation type="journal article" date="2017" name="Curr. Biol.">
        <title>Genome architecture and evolution of a unichromosomal asexual nematode.</title>
        <authorList>
            <person name="Fradin H."/>
            <person name="Zegar C."/>
            <person name="Gutwein M."/>
            <person name="Lucas J."/>
            <person name="Kovtun M."/>
            <person name="Corcoran D."/>
            <person name="Baugh L.R."/>
            <person name="Kiontke K."/>
            <person name="Gunsalus K."/>
            <person name="Fitch D.H."/>
            <person name="Piano F."/>
        </authorList>
    </citation>
    <scope>NUCLEOTIDE SEQUENCE [LARGE SCALE GENOMIC DNA]</scope>
    <source>
        <strain evidence="11">PF1309</strain>
    </source>
</reference>
<dbReference type="InterPro" id="IPR051275">
    <property type="entry name" value="Cell_adhesion_signaling"/>
</dbReference>
<dbReference type="OrthoDB" id="5857426at2759"/>
<keyword evidence="12" id="KW-1185">Reference proteome</keyword>
<dbReference type="GO" id="GO:0050839">
    <property type="term" value="F:cell adhesion molecule binding"/>
    <property type="evidence" value="ECO:0007669"/>
    <property type="project" value="TreeGrafter"/>
</dbReference>
<dbReference type="InterPro" id="IPR013783">
    <property type="entry name" value="Ig-like_fold"/>
</dbReference>
<dbReference type="Pfam" id="PF08205">
    <property type="entry name" value="C2-set_2"/>
    <property type="match status" value="1"/>
</dbReference>
<keyword evidence="6" id="KW-0393">Immunoglobulin domain</keyword>
<sequence length="1091" mass="120719">MGLLQALLFLVLTGIAGCYEDLDAFQTTPNENYYVTPGGEGPELACSLKPEYADQKHYKVLWSRYYKENVRIVFDENGIRDKAHYALKGDVNKGIYNLLISNVTRGSVEGEYQCTVLSKDSDEQFMTKRAKVVILLPPGEPKIVDFPEESLVEGELLVVKCASEGGSPSPVFTWQFPNGSLADQRLYRTATVATAGEEVTESTFSFRVRADDNDAFVTCSVRNLAMENRVPLEVKSPRLNVLFKPYVRVHPADELTVEDGQSIELSCDSHANPSPPSYEWIHLNTGERYIAPKWALVADRKLAGRFECRGKNSVGEGSAELNLIVQYGPVVTTKKYLNPSEKERVEVECLVDANPKPNEVRWMGPDGFVVNGPRLVLPSISRDQTGNYTCEAVNYLTIYDQPGSQERKGRASLLIDVKRKPGKAEPSAANRQVIAGDNIELTCSTNDPGSPHAQYKWASPSSGNAFGGEGHSEQVLRIENAQLSDNGIYRCKAWNPLGEGEEGSIRITVIEPARISRPLTKDYLFSRGDQKKLLECEAQGYPAPSILWYKDGKLLNEQKRYKTELSEIKTSCSDGENCVKAVTGSLVFADAIRWSDKGNYSCAATNNADFSVEDDERISWGVVRVSHSPVILNEKYPTESLAASDLGHTAEISCIVSARPPPTFTWFFNSEPIEEGDRRTFEMREMEGRMDEYEQVLRVADVKKADYGKYLCRATNGAGDKAEVVIELKPTDVPQIPDDLQKLSSTSDSLLLGWRPRFNGGYAQTFEIEHRMLDPFAGAISKSNPVSIMISNATRIEDVKIDGTADWLVLYNITGLRSLSTYYIRARSSNVKGTSKYGTMLVATTSDVEEDKTLQAPSTLSYDSLKGELLVSPPPPLDSCVLVYVSTEEVWRAANCYPSTQPIVDLFGGAFYKVRFCQRQTPYKCSQLSPVLEAGSLLGSRRLAFFIPIAIICFIAILCLVFLMICCRSRHTQKKIVALATTTFTALPNSDNKKATVHGSHTDSSIFTMDSSTNKLNTSGQPPAANSPDMANGNGNVETWHQVEQHFDTSRNAYLNETAAHPNGTLRRGEIDDARSEDGGSLGRVMREVIV</sequence>